<dbReference type="Proteomes" id="UP000061018">
    <property type="component" value="Chromosome"/>
</dbReference>
<keyword evidence="1" id="KW-0812">Transmembrane</keyword>
<organism evidence="2 3">
    <name type="scientific">Streptomyces ambofaciens (strain ATCC 23877 / 3486 / DSM 40053 / JCM 4204 / NBRC 12836 / NRRL B-2516)</name>
    <dbReference type="NCBI Taxonomy" id="278992"/>
    <lineage>
        <taxon>Bacteria</taxon>
        <taxon>Bacillati</taxon>
        <taxon>Actinomycetota</taxon>
        <taxon>Actinomycetes</taxon>
        <taxon>Kitasatosporales</taxon>
        <taxon>Streptomycetaceae</taxon>
        <taxon>Streptomyces</taxon>
    </lineage>
</organism>
<sequence length="39" mass="4207">MARSKERGRPRVLAALLPAGAPACPFFSLLTMDAFYSGH</sequence>
<keyword evidence="1" id="KW-1133">Transmembrane helix</keyword>
<dbReference type="KEGG" id="samb:SAM23877_5026"/>
<evidence type="ECO:0000313" key="3">
    <source>
        <dbReference type="Proteomes" id="UP000061018"/>
    </source>
</evidence>
<evidence type="ECO:0000313" key="2">
    <source>
        <dbReference type="EMBL" id="AKZ58071.1"/>
    </source>
</evidence>
<dbReference type="AlphaFoldDB" id="A0A0K2AYU9"/>
<protein>
    <submittedName>
        <fullName evidence="2">Uncharacterized protein</fullName>
    </submittedName>
</protein>
<accession>A0A0K2AYU9</accession>
<name>A0A0K2AYU9_STRA7</name>
<evidence type="ECO:0000256" key="1">
    <source>
        <dbReference type="SAM" id="Phobius"/>
    </source>
</evidence>
<gene>
    <name evidence="2" type="ORF">SAM23877_5026</name>
</gene>
<proteinExistence type="predicted"/>
<dbReference type="EMBL" id="CP012382">
    <property type="protein sequence ID" value="AKZ58071.1"/>
    <property type="molecule type" value="Genomic_DNA"/>
</dbReference>
<feature type="transmembrane region" description="Helical" evidence="1">
    <location>
        <begin position="12"/>
        <end position="36"/>
    </location>
</feature>
<reference evidence="3" key="1">
    <citation type="journal article" date="2015" name="J. Biotechnol.">
        <title>Complete genome sequence of Streptomyces ambofaciens ATCC 23877, the spiramycin producer.</title>
        <authorList>
            <person name="Thibessard A."/>
            <person name="Haas D."/>
            <person name="Gerbaud C."/>
            <person name="Aigle B."/>
            <person name="Lautru S."/>
            <person name="Pernodet J.L."/>
            <person name="Leblond P."/>
        </authorList>
    </citation>
    <scope>NUCLEOTIDE SEQUENCE [LARGE SCALE GENOMIC DNA]</scope>
    <source>
        <strain evidence="3">ATCC 23877 / 3486 / DSM 40053 / JCM 4204 / NBRC 12836 / NRRL B-2516</strain>
    </source>
</reference>
<keyword evidence="1" id="KW-0472">Membrane</keyword>